<evidence type="ECO:0000313" key="3">
    <source>
        <dbReference type="Proteomes" id="UP000058020"/>
    </source>
</evidence>
<evidence type="ECO:0000313" key="1">
    <source>
        <dbReference type="EMBL" id="ALE52259.1"/>
    </source>
</evidence>
<dbReference type="AlphaFoldDB" id="A0A0M4P8I1"/>
<dbReference type="KEGG" id="tho:SP60_02840"/>
<evidence type="ECO:0000313" key="2">
    <source>
        <dbReference type="EMBL" id="ALE52269.1"/>
    </source>
</evidence>
<keyword evidence="3" id="KW-1185">Reference proteome</keyword>
<gene>
    <name evidence="1" type="ORF">SP60_02840</name>
    <name evidence="2" type="ORF">SP60_02925</name>
</gene>
<proteinExistence type="predicted"/>
<sequence length="169" mass="20704">MYKEYTPEERRAWAKKNFTKSHRKAWAKKNFTKKQRDAWLAKKVLENHKAQFKNEHHKEERIAWAENNFSKEERIAWAKERFTDEDRYKYVYDMRMLNNLYAKSDHLKSNYKTLHLTLKQVKYNNSICGRHIGLYGNYKWLCWVSDSEYAWLLDKGINKYGYISSTWWG</sequence>
<dbReference type="KEGG" id="tho:SP60_02925"/>
<dbReference type="Proteomes" id="UP000058020">
    <property type="component" value="Chromosome"/>
</dbReference>
<protein>
    <submittedName>
        <fullName evidence="1">Uncharacterized protein</fullName>
    </submittedName>
</protein>
<dbReference type="EMBL" id="CP010552">
    <property type="protein sequence ID" value="ALE52269.1"/>
    <property type="molecule type" value="Genomic_DNA"/>
</dbReference>
<reference evidence="1" key="2">
    <citation type="journal article" date="2016" name="ISME J.">
        <title>Cultivation of a chemoautotroph from the SUP05 clade of marine bacteria that produces nitrite and consumes ammonium.</title>
        <authorList>
            <person name="Shah V."/>
            <person name="Chang B.X."/>
            <person name="Morris R.M."/>
        </authorList>
    </citation>
    <scope>NUCLEOTIDE SEQUENCE</scope>
    <source>
        <strain evidence="1">EF1</strain>
    </source>
</reference>
<accession>A0A0M4P8I1</accession>
<dbReference type="RefSeq" id="WP_053951203.1">
    <property type="nucleotide sequence ID" value="NZ_CP010552.1"/>
</dbReference>
<dbReference type="EMBL" id="CP010552">
    <property type="protein sequence ID" value="ALE52259.1"/>
    <property type="molecule type" value="Genomic_DNA"/>
</dbReference>
<reference evidence="1 3" key="1">
    <citation type="journal article" date="2015" name="Genome Announc.">
        <title>Genome Sequence of 'Candidatus Thioglobus autotrophica' Strain EF1, a Chemoautotroph from the SUP05 Clade of Marine Gammaproteobacteria.</title>
        <authorList>
            <person name="Shah V."/>
            <person name="Morris R.M."/>
        </authorList>
    </citation>
    <scope>NUCLEOTIDE SEQUENCE [LARGE SCALE GENOMIC DNA]</scope>
    <source>
        <strain evidence="1 3">EF1</strain>
    </source>
</reference>
<name>A0A0M4P8I1_9GAMM</name>
<organism evidence="1 3">
    <name type="scientific">Candidatus Thioglobus autotrophicus</name>
    <dbReference type="NCBI Taxonomy" id="1705394"/>
    <lineage>
        <taxon>Bacteria</taxon>
        <taxon>Pseudomonadati</taxon>
        <taxon>Pseudomonadota</taxon>
        <taxon>Gammaproteobacteria</taxon>
        <taxon>Candidatus Pseudothioglobaceae</taxon>
        <taxon>Candidatus Thioglobus</taxon>
    </lineage>
</organism>